<dbReference type="Gene3D" id="1.10.260.40">
    <property type="entry name" value="lambda repressor-like DNA-binding domains"/>
    <property type="match status" value="1"/>
</dbReference>
<evidence type="ECO:0000313" key="4">
    <source>
        <dbReference type="EMBL" id="ARF11574.1"/>
    </source>
</evidence>
<organism evidence="4">
    <name type="scientific">Klosneuvirus KNV1</name>
    <dbReference type="NCBI Taxonomy" id="1977640"/>
    <lineage>
        <taxon>Viruses</taxon>
        <taxon>Varidnaviria</taxon>
        <taxon>Bamfordvirae</taxon>
        <taxon>Nucleocytoviricota</taxon>
        <taxon>Megaviricetes</taxon>
        <taxon>Imitervirales</taxon>
        <taxon>Mimiviridae</taxon>
        <taxon>Klosneuvirinae</taxon>
        <taxon>Klosneuvirus</taxon>
    </lineage>
</organism>
<dbReference type="EMBL" id="KY684109">
    <property type="protein sequence ID" value="ARF11574.1"/>
    <property type="molecule type" value="Genomic_DNA"/>
</dbReference>
<dbReference type="PROSITE" id="PS50943">
    <property type="entry name" value="HTH_CROC1"/>
    <property type="match status" value="1"/>
</dbReference>
<keyword evidence="1" id="KW-0238">DNA-binding</keyword>
<dbReference type="InterPro" id="IPR010982">
    <property type="entry name" value="Lambda_DNA-bd_dom_sf"/>
</dbReference>
<protein>
    <submittedName>
        <fullName evidence="4">Helix-turn-helix protein</fullName>
    </submittedName>
</protein>
<accession>A0A1V0SIW1</accession>
<dbReference type="PANTHER" id="PTHR10245:SF15">
    <property type="entry name" value="ENDOTHELIAL DIFFERENTIATION-RELATED FACTOR 1"/>
    <property type="match status" value="1"/>
</dbReference>
<feature type="compositionally biased region" description="Polar residues" evidence="2">
    <location>
        <begin position="19"/>
        <end position="30"/>
    </location>
</feature>
<dbReference type="GO" id="GO:0003677">
    <property type="term" value="F:DNA binding"/>
    <property type="evidence" value="ECO:0007669"/>
    <property type="project" value="UniProtKB-KW"/>
</dbReference>
<dbReference type="SUPFAM" id="SSF47413">
    <property type="entry name" value="lambda repressor-like DNA-binding domains"/>
    <property type="match status" value="1"/>
</dbReference>
<dbReference type="PANTHER" id="PTHR10245">
    <property type="entry name" value="ENDOTHELIAL DIFFERENTIATION-RELATED FACTOR 1 MULTIPROTEIN BRIDGING FACTOR 1"/>
    <property type="match status" value="1"/>
</dbReference>
<evidence type="ECO:0000256" key="1">
    <source>
        <dbReference type="ARBA" id="ARBA00023125"/>
    </source>
</evidence>
<feature type="domain" description="HTH cro/C1-type" evidence="3">
    <location>
        <begin position="77"/>
        <end position="131"/>
    </location>
</feature>
<dbReference type="InterPro" id="IPR001387">
    <property type="entry name" value="Cro/C1-type_HTH"/>
</dbReference>
<dbReference type="SMART" id="SM00530">
    <property type="entry name" value="HTH_XRE"/>
    <property type="match status" value="1"/>
</dbReference>
<feature type="region of interest" description="Disordered" evidence="2">
    <location>
        <begin position="1"/>
        <end position="30"/>
    </location>
</feature>
<gene>
    <name evidence="4" type="ORF">Klosneuvirus_2_10</name>
</gene>
<evidence type="ECO:0000256" key="2">
    <source>
        <dbReference type="SAM" id="MobiDB-lite"/>
    </source>
</evidence>
<evidence type="ECO:0000259" key="3">
    <source>
        <dbReference type="PROSITE" id="PS50943"/>
    </source>
</evidence>
<feature type="compositionally biased region" description="Polar residues" evidence="2">
    <location>
        <begin position="1"/>
        <end position="10"/>
    </location>
</feature>
<name>A0A1V0SIW1_9VIRU</name>
<proteinExistence type="predicted"/>
<dbReference type="Pfam" id="PF01381">
    <property type="entry name" value="HTH_3"/>
    <property type="match status" value="1"/>
</dbReference>
<reference evidence="4" key="1">
    <citation type="journal article" date="2017" name="Science">
        <title>Giant viruses with an expanded complement of translation system components.</title>
        <authorList>
            <person name="Schulz F."/>
            <person name="Yutin N."/>
            <person name="Ivanova N.N."/>
            <person name="Ortega D.R."/>
            <person name="Lee T.K."/>
            <person name="Vierheilig J."/>
            <person name="Daims H."/>
            <person name="Horn M."/>
            <person name="Wagner M."/>
            <person name="Jensen G.J."/>
            <person name="Kyrpides N.C."/>
            <person name="Koonin E.V."/>
            <person name="Woyke T."/>
        </authorList>
    </citation>
    <scope>NUCLEOTIDE SEQUENCE</scope>
    <source>
        <strain evidence="4">KNV1</strain>
    </source>
</reference>
<dbReference type="CDD" id="cd00093">
    <property type="entry name" value="HTH_XRE"/>
    <property type="match status" value="1"/>
</dbReference>
<sequence>MASEWTTVSYKKQKPVKSTPIQTLPEQPHHFTTTPKVNVVHKPNKSNASVNALHVEQKADDGNYTLPTISRELQTQIQQARNQKGMSQKQLAVACNLQESIIRSYEQGTCLPNSKEMNVMSKVLGVTLRNK</sequence>